<dbReference type="InterPro" id="IPR036305">
    <property type="entry name" value="RGS_sf"/>
</dbReference>
<name>A0A179FJ88_PURLI</name>
<comment type="caution">
    <text evidence="1">The sequence shown here is derived from an EMBL/GenBank/DDBJ whole genome shotgun (WGS) entry which is preliminary data.</text>
</comment>
<protein>
    <submittedName>
        <fullName evidence="1">Restless-like transposase</fullName>
    </submittedName>
</protein>
<organism evidence="1 2">
    <name type="scientific">Purpureocillium lilacinum</name>
    <name type="common">Paecilomyces lilacinus</name>
    <dbReference type="NCBI Taxonomy" id="33203"/>
    <lineage>
        <taxon>Eukaryota</taxon>
        <taxon>Fungi</taxon>
        <taxon>Dikarya</taxon>
        <taxon>Ascomycota</taxon>
        <taxon>Pezizomycotina</taxon>
        <taxon>Sordariomycetes</taxon>
        <taxon>Hypocreomycetidae</taxon>
        <taxon>Hypocreales</taxon>
        <taxon>Ophiocordycipitaceae</taxon>
        <taxon>Purpureocillium</taxon>
    </lineage>
</organism>
<accession>A0A179FJ88</accession>
<dbReference type="AlphaFoldDB" id="A0A179FJ88"/>
<dbReference type="EMBL" id="LSBH01000015">
    <property type="protein sequence ID" value="OAQ65584.1"/>
    <property type="molecule type" value="Genomic_DNA"/>
</dbReference>
<reference evidence="1 2" key="1">
    <citation type="submission" date="2016-01" db="EMBL/GenBank/DDBJ databases">
        <title>Biosynthesis of antibiotic leucinostatins and their inhibition on Phytophthora in bio-control Purpureocillium lilacinum.</title>
        <authorList>
            <person name="Wang G."/>
            <person name="Liu Z."/>
            <person name="Lin R."/>
            <person name="Li E."/>
            <person name="Mao Z."/>
            <person name="Ling J."/>
            <person name="Yin W."/>
            <person name="Xie B."/>
        </authorList>
    </citation>
    <scope>NUCLEOTIDE SEQUENCE [LARGE SCALE GENOMIC DNA]</scope>
    <source>
        <strain evidence="1">PLBJ-1</strain>
    </source>
</reference>
<gene>
    <name evidence="1" type="ORF">VFPBJ_11214</name>
</gene>
<sequence length="464" mass="53702">MPHVCRPELELTSNDWEVLEHTVTILGHYENAVKTLEGDGIIRMRKKGYCGSYGNIWDVIHGFEYLLEVLEHYKAVAKDFPEPEHFTVGINMAWEKLEKYYTKLNETPIYYAALAFHPAYRWSWFTDHWAERQEWVDEAKQMVQEVWDNSYRGLDILANTATEGPVAKRQKRYHNAFEEHCIKACRKPMRSDGSKAFVSDEYEAWQAQAEHGDDEVRDPLEYWHERKLDYLHKTPADPLLTTMSALERVLSENPWPLQKFSTLVDFSGENIAFLSRLSIWWASCPETLDHERRIDAFNRALGIYVDFVSPRDAEFPLNLSSADLKPLKDVFERAARITCGEGRNDLVTPFDIEPTPASSSLGSSVQYTGEIPEGFCGGVFDDVQTHVKYLVFVNTWPKFVEAMHQPSHWSMPKFSYKQDTVEVARLPSTNIMDCHGVSVKRGEWKRRGIVFDNESMVRVDPDET</sequence>
<dbReference type="SUPFAM" id="SSF48097">
    <property type="entry name" value="Regulator of G-protein signaling, RGS"/>
    <property type="match status" value="1"/>
</dbReference>
<dbReference type="Proteomes" id="UP000078240">
    <property type="component" value="Unassembled WGS sequence"/>
</dbReference>
<evidence type="ECO:0000313" key="2">
    <source>
        <dbReference type="Proteomes" id="UP000078240"/>
    </source>
</evidence>
<dbReference type="SUPFAM" id="SSF53098">
    <property type="entry name" value="Ribonuclease H-like"/>
    <property type="match status" value="1"/>
</dbReference>
<evidence type="ECO:0000313" key="1">
    <source>
        <dbReference type="EMBL" id="OAQ65584.1"/>
    </source>
</evidence>
<dbReference type="InterPro" id="IPR012337">
    <property type="entry name" value="RNaseH-like_sf"/>
</dbReference>
<proteinExistence type="predicted"/>